<gene>
    <name evidence="13" type="ORF">HHI36_019056</name>
</gene>
<dbReference type="AlphaFoldDB" id="A0ABD2P210"/>
<proteinExistence type="predicted"/>
<feature type="domain" description="Fibronectin type-III" evidence="12">
    <location>
        <begin position="396"/>
        <end position="489"/>
    </location>
</feature>
<evidence type="ECO:0000256" key="1">
    <source>
        <dbReference type="ARBA" id="ARBA00004167"/>
    </source>
</evidence>
<evidence type="ECO:0000313" key="14">
    <source>
        <dbReference type="Proteomes" id="UP001516400"/>
    </source>
</evidence>
<evidence type="ECO:0000256" key="3">
    <source>
        <dbReference type="ARBA" id="ARBA00022729"/>
    </source>
</evidence>
<dbReference type="InterPro" id="IPR036179">
    <property type="entry name" value="Ig-like_dom_sf"/>
</dbReference>
<dbReference type="Gene3D" id="2.60.40.10">
    <property type="entry name" value="Immunoglobulins"/>
    <property type="match status" value="6"/>
</dbReference>
<evidence type="ECO:0008006" key="15">
    <source>
        <dbReference type="Google" id="ProtNLM"/>
    </source>
</evidence>
<keyword evidence="14" id="KW-1185">Reference proteome</keyword>
<reference evidence="13 14" key="1">
    <citation type="journal article" date="2021" name="BMC Biol.">
        <title>Horizontally acquired antibacterial genes associated with adaptive radiation of ladybird beetles.</title>
        <authorList>
            <person name="Li H.S."/>
            <person name="Tang X.F."/>
            <person name="Huang Y.H."/>
            <person name="Xu Z.Y."/>
            <person name="Chen M.L."/>
            <person name="Du X.Y."/>
            <person name="Qiu B.Y."/>
            <person name="Chen P.T."/>
            <person name="Zhang W."/>
            <person name="Slipinski A."/>
            <person name="Escalona H.E."/>
            <person name="Waterhouse R.M."/>
            <person name="Zwick A."/>
            <person name="Pang H."/>
        </authorList>
    </citation>
    <scope>NUCLEOTIDE SEQUENCE [LARGE SCALE GENOMIC DNA]</scope>
    <source>
        <strain evidence="13">SYSU2018</strain>
    </source>
</reference>
<protein>
    <recommendedName>
        <fullName evidence="15">Roundabout</fullName>
    </recommendedName>
</protein>
<dbReference type="GO" id="GO:0030154">
    <property type="term" value="P:cell differentiation"/>
    <property type="evidence" value="ECO:0007669"/>
    <property type="project" value="UniProtKB-ARBA"/>
</dbReference>
<dbReference type="Pfam" id="PF00041">
    <property type="entry name" value="fn3"/>
    <property type="match status" value="2"/>
</dbReference>
<dbReference type="PANTHER" id="PTHR13817">
    <property type="entry name" value="TITIN"/>
    <property type="match status" value="1"/>
</dbReference>
<comment type="caution">
    <text evidence="13">The sequence shown here is derived from an EMBL/GenBank/DDBJ whole genome shotgun (WGS) entry which is preliminary data.</text>
</comment>
<evidence type="ECO:0000256" key="6">
    <source>
        <dbReference type="ARBA" id="ARBA00023136"/>
    </source>
</evidence>
<keyword evidence="5 10" id="KW-1133">Transmembrane helix</keyword>
<evidence type="ECO:0000256" key="9">
    <source>
        <dbReference type="SAM" id="MobiDB-lite"/>
    </source>
</evidence>
<dbReference type="InterPro" id="IPR007110">
    <property type="entry name" value="Ig-like_dom"/>
</dbReference>
<keyword evidence="6 10" id="KW-0472">Membrane</keyword>
<dbReference type="FunFam" id="2.60.40.10:FF:000008">
    <property type="entry name" value="roundabout homolog 2 isoform X2"/>
    <property type="match status" value="2"/>
</dbReference>
<evidence type="ECO:0000256" key="10">
    <source>
        <dbReference type="SAM" id="Phobius"/>
    </source>
</evidence>
<evidence type="ECO:0000256" key="2">
    <source>
        <dbReference type="ARBA" id="ARBA00022692"/>
    </source>
</evidence>
<dbReference type="PANTHER" id="PTHR13817:SF172">
    <property type="entry name" value="IG-LIKE DOMAIN-CONTAINING PROTEIN"/>
    <property type="match status" value="1"/>
</dbReference>
<dbReference type="InterPro" id="IPR036116">
    <property type="entry name" value="FN3_sf"/>
</dbReference>
<name>A0ABD2P210_9CUCU</name>
<dbReference type="PROSITE" id="PS50835">
    <property type="entry name" value="IG_LIKE"/>
    <property type="match status" value="3"/>
</dbReference>
<feature type="domain" description="Ig-like" evidence="11">
    <location>
        <begin position="185"/>
        <end position="277"/>
    </location>
</feature>
<accession>A0ABD2P210</accession>
<keyword evidence="8" id="KW-0393">Immunoglobulin domain</keyword>
<organism evidence="13 14">
    <name type="scientific">Cryptolaemus montrouzieri</name>
    <dbReference type="NCBI Taxonomy" id="559131"/>
    <lineage>
        <taxon>Eukaryota</taxon>
        <taxon>Metazoa</taxon>
        <taxon>Ecdysozoa</taxon>
        <taxon>Arthropoda</taxon>
        <taxon>Hexapoda</taxon>
        <taxon>Insecta</taxon>
        <taxon>Pterygota</taxon>
        <taxon>Neoptera</taxon>
        <taxon>Endopterygota</taxon>
        <taxon>Coleoptera</taxon>
        <taxon>Polyphaga</taxon>
        <taxon>Cucujiformia</taxon>
        <taxon>Coccinelloidea</taxon>
        <taxon>Coccinellidae</taxon>
        <taxon>Scymninae</taxon>
        <taxon>Scymnini</taxon>
        <taxon>Cryptolaemus</taxon>
    </lineage>
</organism>
<evidence type="ECO:0000256" key="8">
    <source>
        <dbReference type="ARBA" id="ARBA00023319"/>
    </source>
</evidence>
<keyword evidence="3" id="KW-0732">Signal</keyword>
<dbReference type="GO" id="GO:0009653">
    <property type="term" value="P:anatomical structure morphogenesis"/>
    <property type="evidence" value="ECO:0007669"/>
    <property type="project" value="UniProtKB-ARBA"/>
</dbReference>
<dbReference type="SMART" id="SM00409">
    <property type="entry name" value="IG"/>
    <property type="match status" value="3"/>
</dbReference>
<feature type="region of interest" description="Disordered" evidence="9">
    <location>
        <begin position="891"/>
        <end position="946"/>
    </location>
</feature>
<dbReference type="Proteomes" id="UP001516400">
    <property type="component" value="Unassembled WGS sequence"/>
</dbReference>
<dbReference type="SUPFAM" id="SSF49265">
    <property type="entry name" value="Fibronectin type III"/>
    <property type="match status" value="2"/>
</dbReference>
<comment type="subcellular location">
    <subcellularLocation>
        <location evidence="1">Membrane</location>
        <topology evidence="1">Single-pass membrane protein</topology>
    </subcellularLocation>
</comment>
<dbReference type="SMART" id="SM00408">
    <property type="entry name" value="IGc2"/>
    <property type="match status" value="3"/>
</dbReference>
<dbReference type="Pfam" id="PF07679">
    <property type="entry name" value="I-set"/>
    <property type="match status" value="2"/>
</dbReference>
<dbReference type="SMART" id="SM00406">
    <property type="entry name" value="IGv"/>
    <property type="match status" value="2"/>
</dbReference>
<dbReference type="FunFam" id="2.60.40.10:FF:000028">
    <property type="entry name" value="Neuronal cell adhesion molecule"/>
    <property type="match status" value="1"/>
</dbReference>
<dbReference type="InterPro" id="IPR013783">
    <property type="entry name" value="Ig-like_fold"/>
</dbReference>
<dbReference type="InterPro" id="IPR003598">
    <property type="entry name" value="Ig_sub2"/>
</dbReference>
<evidence type="ECO:0000256" key="7">
    <source>
        <dbReference type="ARBA" id="ARBA00023157"/>
    </source>
</evidence>
<dbReference type="FunFam" id="2.60.40.10:FF:000189">
    <property type="entry name" value="Neogenin isoform 3"/>
    <property type="match status" value="1"/>
</dbReference>
<evidence type="ECO:0000259" key="12">
    <source>
        <dbReference type="PROSITE" id="PS50853"/>
    </source>
</evidence>
<dbReference type="GO" id="GO:0016020">
    <property type="term" value="C:membrane"/>
    <property type="evidence" value="ECO:0007669"/>
    <property type="project" value="UniProtKB-SubCell"/>
</dbReference>
<feature type="domain" description="Fibronectin type-III" evidence="12">
    <location>
        <begin position="508"/>
        <end position="602"/>
    </location>
</feature>
<dbReference type="InterPro" id="IPR013098">
    <property type="entry name" value="Ig_I-set"/>
</dbReference>
<dbReference type="CDD" id="cd00063">
    <property type="entry name" value="FN3"/>
    <property type="match status" value="3"/>
</dbReference>
<evidence type="ECO:0000256" key="4">
    <source>
        <dbReference type="ARBA" id="ARBA00022737"/>
    </source>
</evidence>
<feature type="region of interest" description="Disordered" evidence="9">
    <location>
        <begin position="961"/>
        <end position="981"/>
    </location>
</feature>
<dbReference type="Pfam" id="PF13927">
    <property type="entry name" value="Ig_3"/>
    <property type="match status" value="1"/>
</dbReference>
<dbReference type="InterPro" id="IPR003961">
    <property type="entry name" value="FN3_dom"/>
</dbReference>
<keyword evidence="4" id="KW-0677">Repeat</keyword>
<dbReference type="GO" id="GO:0007399">
    <property type="term" value="P:nervous system development"/>
    <property type="evidence" value="ECO:0007669"/>
    <property type="project" value="UniProtKB-ARBA"/>
</dbReference>
<dbReference type="InterPro" id="IPR003599">
    <property type="entry name" value="Ig_sub"/>
</dbReference>
<evidence type="ECO:0000256" key="5">
    <source>
        <dbReference type="ARBA" id="ARBA00022989"/>
    </source>
</evidence>
<feature type="transmembrane region" description="Helical" evidence="10">
    <location>
        <begin position="716"/>
        <end position="738"/>
    </location>
</feature>
<feature type="compositionally biased region" description="Polar residues" evidence="9">
    <location>
        <begin position="911"/>
        <end position="921"/>
    </location>
</feature>
<dbReference type="PROSITE" id="PS50853">
    <property type="entry name" value="FN3"/>
    <property type="match status" value="3"/>
</dbReference>
<dbReference type="InterPro" id="IPR013106">
    <property type="entry name" value="Ig_V-set"/>
</dbReference>
<feature type="domain" description="Ig-like" evidence="11">
    <location>
        <begin position="284"/>
        <end position="375"/>
    </location>
</feature>
<dbReference type="SUPFAM" id="SSF48726">
    <property type="entry name" value="Immunoglobulin"/>
    <property type="match status" value="3"/>
</dbReference>
<feature type="domain" description="Fibronectin type-III" evidence="12">
    <location>
        <begin position="607"/>
        <end position="698"/>
    </location>
</feature>
<dbReference type="FunFam" id="2.60.40.10:FF:001167">
    <property type="entry name" value="Roundabout 2, isoform B"/>
    <property type="match status" value="1"/>
</dbReference>
<feature type="domain" description="Ig-like" evidence="11">
    <location>
        <begin position="96"/>
        <end position="182"/>
    </location>
</feature>
<keyword evidence="7" id="KW-1015">Disulfide bond</keyword>
<dbReference type="InterPro" id="IPR050964">
    <property type="entry name" value="Striated_Muscle_Regulatory"/>
</dbReference>
<sequence>MNILSKSQHGFQRHRSTKTAMTHILNFIQTKMDQGKCVTALILDFQKAFDTVDLSVLLRKLQQMGLAGGSLDIFASYLKNRKQFTKVGDEVSELKPFFTKEPDDVLAVQGGRAKFECQVEGEPAPDVLWRREDGKMPVGRARILDDRSLAIDDVQMTDEGIYICDAQNVVGSIAAKASLVVNSPPVFTEKPQDQKVGLNGVVEFHCAASGNPPPSVFWHKEGSQQLMFPDTSYGHMHVNAHGTLRIQGVQREDTGYLVCSALSVAGSTSIRAFLQVTSVADLPPPIIQLGPSNQTLPLHSMVTLHCKALSPEGDQPKMRWLKEGKVLDSSNLPKRYTISSSGTLDIDDLRIEDSGLYTCSAASESGESSWSAFLSVVEGSSVSLHRSPDPSTFPRAPSAPKILNVTTSAVVLSWESAEKDSTLVGYTIEYWSPDLQTGWVVVAHRVLNTFMTVQNLKPDSSYVFIVRAENSHGLSPASPLSSMVRTLANAYSDHGSKLDAARNILSTKIVDLIDAKPQTSDSVRLSWTLNSPDYVEGLYIRFRELSGGPHNYNVLTVLDAVSKHYTVSNLKKFTKYEFFISPFYKSVEGQPSNSRIAQTLEDVPSAPPDSITAGVFNETAGWVKWSPPPPQHHNGVISGYKIQIKGSTVRSILINATTTSVLISNLTNGRQYSARVAALTSVGQGPFSNLVPLLTASKAQSTRTLGPLVPLVRQPWFVILLAGFALVFVFVSGGLYYLKRRHSLNKQLGHLNVTVVNATQLNGKDSLWIDRGWRTADCDKDSSIPLSQPADYAEVDTRNLSTFYKKPLDNPTPYATTMLLPPPNWSEIIPPPPDHPPPDCPYDHTLDPPIRSGSNCGREEAYACYAVHTPKDYRPPSKASRAGSCNNCSSGISEGSSFRGPPPSKGYYQTPGKSCDSNRGGSVTYWGDQGNPDIDLERRSFSSSHDTTCSCSESSCLYAEAGPSSNGVPPPNHCQMKRYNK</sequence>
<evidence type="ECO:0000313" key="13">
    <source>
        <dbReference type="EMBL" id="KAL3284924.1"/>
    </source>
</evidence>
<dbReference type="SMART" id="SM00060">
    <property type="entry name" value="FN3"/>
    <property type="match status" value="3"/>
</dbReference>
<evidence type="ECO:0000259" key="11">
    <source>
        <dbReference type="PROSITE" id="PS50835"/>
    </source>
</evidence>
<dbReference type="EMBL" id="JABFTP020000165">
    <property type="protein sequence ID" value="KAL3284924.1"/>
    <property type="molecule type" value="Genomic_DNA"/>
</dbReference>
<keyword evidence="2 10" id="KW-0812">Transmembrane</keyword>